<keyword evidence="4" id="KW-0254">Endocytosis</keyword>
<dbReference type="InterPro" id="IPR045192">
    <property type="entry name" value="AP180-like"/>
</dbReference>
<dbReference type="GO" id="GO:0072583">
    <property type="term" value="P:clathrin-dependent endocytosis"/>
    <property type="evidence" value="ECO:0007669"/>
    <property type="project" value="InterPro"/>
</dbReference>
<evidence type="ECO:0000256" key="7">
    <source>
        <dbReference type="ARBA" id="ARBA00023176"/>
    </source>
</evidence>
<dbReference type="GO" id="GO:0005545">
    <property type="term" value="F:1-phosphatidylinositol binding"/>
    <property type="evidence" value="ECO:0007669"/>
    <property type="project" value="InterPro"/>
</dbReference>
<dbReference type="Proteomes" id="UP001159364">
    <property type="component" value="Linkage Group LG04"/>
</dbReference>
<evidence type="ECO:0000256" key="2">
    <source>
        <dbReference type="ARBA" id="ARBA00004555"/>
    </source>
</evidence>
<dbReference type="GO" id="GO:0005905">
    <property type="term" value="C:clathrin-coated pit"/>
    <property type="evidence" value="ECO:0007669"/>
    <property type="project" value="UniProtKB-SubCell"/>
</dbReference>
<dbReference type="InterPro" id="IPR008942">
    <property type="entry name" value="ENTH_VHS"/>
</dbReference>
<dbReference type="GO" id="GO:0000149">
    <property type="term" value="F:SNARE binding"/>
    <property type="evidence" value="ECO:0007669"/>
    <property type="project" value="TreeGrafter"/>
</dbReference>
<dbReference type="GO" id="GO:0032050">
    <property type="term" value="F:clathrin heavy chain binding"/>
    <property type="evidence" value="ECO:0007669"/>
    <property type="project" value="TreeGrafter"/>
</dbReference>
<dbReference type="GO" id="GO:0005546">
    <property type="term" value="F:phosphatidylinositol-4,5-bisphosphate binding"/>
    <property type="evidence" value="ECO:0007669"/>
    <property type="project" value="TreeGrafter"/>
</dbReference>
<keyword evidence="12" id="KW-1185">Reference proteome</keyword>
<keyword evidence="8" id="KW-0968">Cytoplasmic vesicle</keyword>
<evidence type="ECO:0000256" key="6">
    <source>
        <dbReference type="ARBA" id="ARBA00023136"/>
    </source>
</evidence>
<feature type="region of interest" description="Disordered" evidence="9">
    <location>
        <begin position="366"/>
        <end position="391"/>
    </location>
</feature>
<dbReference type="GO" id="GO:0030136">
    <property type="term" value="C:clathrin-coated vesicle"/>
    <property type="evidence" value="ECO:0007669"/>
    <property type="project" value="UniProtKB-SubCell"/>
</dbReference>
<dbReference type="PANTHER" id="PTHR22951:SF62">
    <property type="entry name" value="ASSEMBLY PLANT-LIKE PROTEIN, PUTATIVE-RELATED"/>
    <property type="match status" value="1"/>
</dbReference>
<dbReference type="GO" id="GO:0048268">
    <property type="term" value="P:clathrin coat assembly"/>
    <property type="evidence" value="ECO:0007669"/>
    <property type="project" value="InterPro"/>
</dbReference>
<sequence length="624" mass="69105">MSSGTMRKAIGVVKDQTSISLAKVSGNIAPEVEVLVVKATSHDKDPADEKYYREIISLTNNSRGYVTACVATVSRRLRKTHDWIVALKSLMLVHRLLVDGHPVFEEEIAFAARRGMRVLNMSGFRDEAHSNSWDHVGFVRVYALYLDEKVELEVFERRSRGDEGSDGFEGRREFRDDYGYGVPRRSRSYDDVNEYSVRKEQRREATPIREMRPEKVLGKLKRLLRILDRVLASKPLGMARDSRLVLVAFYQVLKESFWLYGEIREALGLLFDRFTEMELADCEKCFDIYVSAGKMIHELSDLYSWSKDIGIARSSEYPEVQRISDEVLGTLEGFLKEMSSRPKKTVEITREDQFPIKGELEPDMNQIKALPPPENYTSPTSAEPQPMPQVKPQPQLVTEDLVDLREAVSADEQGNKLALALFSSAATTKVNGEWEAFPSNGEPEVTSAWQTPAAETGKADWELALVESAGNLSKQKATLGGGLDPLLLNGMYDQGAVRQHVSAGTMSTGSASSVALPGAGKSATPVLALPAPDGTIQAVGNQDPFAASIAVPPPSYVQIADMEKKQQFLVQEQQLWQQYGKDGMHGQLGLAKVGGSTGFYGPSPQHMMHYGMPPMGGNGIGYYP</sequence>
<dbReference type="SUPFAM" id="SSF89009">
    <property type="entry name" value="GAT-like domain"/>
    <property type="match status" value="1"/>
</dbReference>
<dbReference type="InterPro" id="IPR013809">
    <property type="entry name" value="ENTH"/>
</dbReference>
<dbReference type="Gene3D" id="1.20.58.150">
    <property type="entry name" value="ANTH domain"/>
    <property type="match status" value="1"/>
</dbReference>
<evidence type="ECO:0000259" key="10">
    <source>
        <dbReference type="PROSITE" id="PS50942"/>
    </source>
</evidence>
<dbReference type="SUPFAM" id="SSF48464">
    <property type="entry name" value="ENTH/VHS domain"/>
    <property type="match status" value="1"/>
</dbReference>
<protein>
    <recommendedName>
        <fullName evidence="10">ENTH domain-containing protein</fullName>
    </recommendedName>
</protein>
<evidence type="ECO:0000256" key="4">
    <source>
        <dbReference type="ARBA" id="ARBA00022583"/>
    </source>
</evidence>
<dbReference type="SMART" id="SM00273">
    <property type="entry name" value="ENTH"/>
    <property type="match status" value="1"/>
</dbReference>
<keyword evidence="6" id="KW-0472">Membrane</keyword>
<comment type="subcellular location">
    <subcellularLocation>
        <location evidence="1">Cytoplasmic vesicle</location>
        <location evidence="1">Clathrin-coated vesicle</location>
    </subcellularLocation>
    <subcellularLocation>
        <location evidence="2">Golgi apparatus</location>
    </subcellularLocation>
    <subcellularLocation>
        <location evidence="3">Membrane</location>
        <location evidence="3">Clathrin-coated pit</location>
    </subcellularLocation>
</comment>
<dbReference type="FunFam" id="1.20.58.150:FF:000005">
    <property type="entry name" value="putative clathrin assembly protein At2g25430"/>
    <property type="match status" value="1"/>
</dbReference>
<accession>A0AAV8TM57</accession>
<evidence type="ECO:0000313" key="11">
    <source>
        <dbReference type="EMBL" id="KAJ8767863.1"/>
    </source>
</evidence>
<name>A0AAV8TM57_9ROSI</name>
<dbReference type="AlphaFoldDB" id="A0AAV8TM57"/>
<dbReference type="FunFam" id="1.25.40.90:FF:000019">
    <property type="entry name" value="Clathrin coat assembly protein"/>
    <property type="match status" value="1"/>
</dbReference>
<organism evidence="11 12">
    <name type="scientific">Erythroxylum novogranatense</name>
    <dbReference type="NCBI Taxonomy" id="1862640"/>
    <lineage>
        <taxon>Eukaryota</taxon>
        <taxon>Viridiplantae</taxon>
        <taxon>Streptophyta</taxon>
        <taxon>Embryophyta</taxon>
        <taxon>Tracheophyta</taxon>
        <taxon>Spermatophyta</taxon>
        <taxon>Magnoliopsida</taxon>
        <taxon>eudicotyledons</taxon>
        <taxon>Gunneridae</taxon>
        <taxon>Pentapetalae</taxon>
        <taxon>rosids</taxon>
        <taxon>fabids</taxon>
        <taxon>Malpighiales</taxon>
        <taxon>Erythroxylaceae</taxon>
        <taxon>Erythroxylum</taxon>
    </lineage>
</organism>
<evidence type="ECO:0000256" key="8">
    <source>
        <dbReference type="ARBA" id="ARBA00023329"/>
    </source>
</evidence>
<reference evidence="11 12" key="1">
    <citation type="submission" date="2021-09" db="EMBL/GenBank/DDBJ databases">
        <title>Genomic insights and catalytic innovation underlie evolution of tropane alkaloids biosynthesis.</title>
        <authorList>
            <person name="Wang Y.-J."/>
            <person name="Tian T."/>
            <person name="Huang J.-P."/>
            <person name="Huang S.-X."/>
        </authorList>
    </citation>
    <scope>NUCLEOTIDE SEQUENCE [LARGE SCALE GENOMIC DNA]</scope>
    <source>
        <strain evidence="11">KIB-2018</strain>
        <tissue evidence="11">Leaf</tissue>
    </source>
</reference>
<proteinExistence type="predicted"/>
<keyword evidence="7" id="KW-0168">Coated pit</keyword>
<evidence type="ECO:0000256" key="9">
    <source>
        <dbReference type="SAM" id="MobiDB-lite"/>
    </source>
</evidence>
<dbReference type="GO" id="GO:0006900">
    <property type="term" value="P:vesicle budding from membrane"/>
    <property type="evidence" value="ECO:0007669"/>
    <property type="project" value="TreeGrafter"/>
</dbReference>
<evidence type="ECO:0000313" key="12">
    <source>
        <dbReference type="Proteomes" id="UP001159364"/>
    </source>
</evidence>
<evidence type="ECO:0000256" key="1">
    <source>
        <dbReference type="ARBA" id="ARBA00004132"/>
    </source>
</evidence>
<dbReference type="PROSITE" id="PS50942">
    <property type="entry name" value="ENTH"/>
    <property type="match status" value="1"/>
</dbReference>
<evidence type="ECO:0000256" key="5">
    <source>
        <dbReference type="ARBA" id="ARBA00023034"/>
    </source>
</evidence>
<feature type="domain" description="ENTH" evidence="10">
    <location>
        <begin position="24"/>
        <end position="160"/>
    </location>
</feature>
<dbReference type="CDD" id="cd16987">
    <property type="entry name" value="ANTH_N_AP180_plant"/>
    <property type="match status" value="1"/>
</dbReference>
<gene>
    <name evidence="11" type="ORF">K2173_020803</name>
</gene>
<dbReference type="Gene3D" id="1.25.40.90">
    <property type="match status" value="1"/>
</dbReference>
<dbReference type="EMBL" id="JAIWQS010000004">
    <property type="protein sequence ID" value="KAJ8767863.1"/>
    <property type="molecule type" value="Genomic_DNA"/>
</dbReference>
<dbReference type="InterPro" id="IPR014712">
    <property type="entry name" value="ANTH_dom_sf"/>
</dbReference>
<dbReference type="InterPro" id="IPR011417">
    <property type="entry name" value="ANTH_dom"/>
</dbReference>
<comment type="caution">
    <text evidence="11">The sequence shown here is derived from an EMBL/GenBank/DDBJ whole genome shotgun (WGS) entry which is preliminary data.</text>
</comment>
<dbReference type="PANTHER" id="PTHR22951">
    <property type="entry name" value="CLATHRIN ASSEMBLY PROTEIN"/>
    <property type="match status" value="1"/>
</dbReference>
<evidence type="ECO:0000256" key="3">
    <source>
        <dbReference type="ARBA" id="ARBA00004600"/>
    </source>
</evidence>
<keyword evidence="5" id="KW-0333">Golgi apparatus</keyword>
<dbReference type="Pfam" id="PF07651">
    <property type="entry name" value="ANTH"/>
    <property type="match status" value="1"/>
</dbReference>
<dbReference type="InterPro" id="IPR048050">
    <property type="entry name" value="ANTH_N_plant"/>
</dbReference>
<dbReference type="GO" id="GO:0005794">
    <property type="term" value="C:Golgi apparatus"/>
    <property type="evidence" value="ECO:0007669"/>
    <property type="project" value="UniProtKB-SubCell"/>
</dbReference>